<dbReference type="EMBL" id="CHKL01000556">
    <property type="protein sequence ID" value="COW98326.1"/>
    <property type="molecule type" value="Genomic_DNA"/>
</dbReference>
<evidence type="ECO:0000313" key="7">
    <source>
        <dbReference type="Proteomes" id="UP000048600"/>
    </source>
</evidence>
<evidence type="ECO:0000313" key="8">
    <source>
        <dbReference type="Proteomes" id="UP000049023"/>
    </source>
</evidence>
<dbReference type="AlphaFoldDB" id="A0A655FWM4"/>
<evidence type="ECO:0000313" key="2">
    <source>
        <dbReference type="EMBL" id="CNW32761.1"/>
    </source>
</evidence>
<evidence type="ECO:0000313" key="5">
    <source>
        <dbReference type="Proteomes" id="UP000039217"/>
    </source>
</evidence>
<dbReference type="Proteomes" id="UP000039217">
    <property type="component" value="Unassembled WGS sequence"/>
</dbReference>
<sequence>MIVERVATTTMRQRQFCCRPDILLLNGADTTPGGVRGGGPGHYQIGPHAVHVERRAQRSDAPQLVVAQHHIVYRGPGRGNPVGQLRVGVGIACDERIRVGFVGHPPADDLYPHVDVT</sequence>
<reference evidence="5 6" key="1">
    <citation type="submission" date="2015-03" db="EMBL/GenBank/DDBJ databases">
        <authorList>
            <consortium name="Pathogen Informatics"/>
        </authorList>
    </citation>
    <scope>NUCLEOTIDE SEQUENCE [LARGE SCALE GENOMIC DNA]</scope>
    <source>
        <strain evidence="1 8">Bir 187</strain>
        <strain evidence="2 5">D00501624</strain>
        <strain evidence="3 6">M09401471</strain>
        <strain evidence="4 7">P00601463</strain>
    </source>
</reference>
<evidence type="ECO:0000313" key="1">
    <source>
        <dbReference type="EMBL" id="CKT63729.1"/>
    </source>
</evidence>
<evidence type="ECO:0000313" key="4">
    <source>
        <dbReference type="EMBL" id="COW98326.1"/>
    </source>
</evidence>
<dbReference type="EMBL" id="CSAJ01000609">
    <property type="protein sequence ID" value="COW95727.1"/>
    <property type="molecule type" value="Genomic_DNA"/>
</dbReference>
<dbReference type="Proteomes" id="UP000044938">
    <property type="component" value="Unassembled WGS sequence"/>
</dbReference>
<dbReference type="Proteomes" id="UP000049023">
    <property type="component" value="Unassembled WGS sequence"/>
</dbReference>
<accession>A0A655FWM4</accession>
<protein>
    <submittedName>
        <fullName evidence="2">Uncharacterized protein</fullName>
    </submittedName>
</protein>
<evidence type="ECO:0000313" key="3">
    <source>
        <dbReference type="EMBL" id="COW95727.1"/>
    </source>
</evidence>
<dbReference type="EMBL" id="CNFU01001660">
    <property type="protein sequence ID" value="CKT63729.1"/>
    <property type="molecule type" value="Genomic_DNA"/>
</dbReference>
<gene>
    <name evidence="2" type="ORF">ERS007661_03835</name>
    <name evidence="3" type="ORF">ERS007720_03633</name>
    <name evidence="4" type="ORF">ERS007741_03557</name>
    <name evidence="1" type="ORF">ERS027661_04598</name>
</gene>
<proteinExistence type="predicted"/>
<evidence type="ECO:0000313" key="6">
    <source>
        <dbReference type="Proteomes" id="UP000044938"/>
    </source>
</evidence>
<dbReference type="Proteomes" id="UP000048600">
    <property type="component" value="Unassembled WGS sequence"/>
</dbReference>
<name>A0A655FWM4_MYCTX</name>
<organism evidence="2 5">
    <name type="scientific">Mycobacterium tuberculosis</name>
    <dbReference type="NCBI Taxonomy" id="1773"/>
    <lineage>
        <taxon>Bacteria</taxon>
        <taxon>Bacillati</taxon>
        <taxon>Actinomycetota</taxon>
        <taxon>Actinomycetes</taxon>
        <taxon>Mycobacteriales</taxon>
        <taxon>Mycobacteriaceae</taxon>
        <taxon>Mycobacterium</taxon>
        <taxon>Mycobacterium tuberculosis complex</taxon>
    </lineage>
</organism>
<dbReference type="EMBL" id="CQQC01001894">
    <property type="protein sequence ID" value="CNW32761.1"/>
    <property type="molecule type" value="Genomic_DNA"/>
</dbReference>